<keyword evidence="7" id="KW-1185">Reference proteome</keyword>
<gene>
    <name evidence="6" type="ORF">JYK14_10370</name>
</gene>
<dbReference type="InterPro" id="IPR028082">
    <property type="entry name" value="Peripla_BP_I"/>
</dbReference>
<evidence type="ECO:0000313" key="7">
    <source>
        <dbReference type="Proteomes" id="UP001523392"/>
    </source>
</evidence>
<dbReference type="InterPro" id="IPR028081">
    <property type="entry name" value="Leu-bd"/>
</dbReference>
<keyword evidence="2 4" id="KW-0732">Signal</keyword>
<feature type="signal peptide" evidence="4">
    <location>
        <begin position="1"/>
        <end position="16"/>
    </location>
</feature>
<reference evidence="6 7" key="1">
    <citation type="submission" date="2021-12" db="EMBL/GenBank/DDBJ databases">
        <title>Siccirubricoccus leaddurans sp. nov., a high concentration Zn2+ tolerance bacterium.</title>
        <authorList>
            <person name="Cao Y."/>
        </authorList>
    </citation>
    <scope>NUCLEOTIDE SEQUENCE [LARGE SCALE GENOMIC DNA]</scope>
    <source>
        <strain evidence="6 7">KC 17139</strain>
    </source>
</reference>
<dbReference type="InterPro" id="IPR051010">
    <property type="entry name" value="BCAA_transport"/>
</dbReference>
<dbReference type="Pfam" id="PF13458">
    <property type="entry name" value="Peripla_BP_6"/>
    <property type="match status" value="1"/>
</dbReference>
<dbReference type="Proteomes" id="UP001523392">
    <property type="component" value="Unassembled WGS sequence"/>
</dbReference>
<evidence type="ECO:0000259" key="5">
    <source>
        <dbReference type="Pfam" id="PF13458"/>
    </source>
</evidence>
<keyword evidence="3" id="KW-0813">Transport</keyword>
<proteinExistence type="inferred from homology"/>
<comment type="similarity">
    <text evidence="1">Belongs to the leucine-binding protein family.</text>
</comment>
<dbReference type="PANTHER" id="PTHR30483:SF6">
    <property type="entry name" value="PERIPLASMIC BINDING PROTEIN OF ABC TRANSPORTER FOR NATURAL AMINO ACIDS"/>
    <property type="match status" value="1"/>
</dbReference>
<feature type="domain" description="Leucine-binding protein" evidence="5">
    <location>
        <begin position="30"/>
        <end position="379"/>
    </location>
</feature>
<evidence type="ECO:0000313" key="6">
    <source>
        <dbReference type="EMBL" id="MCO6416564.1"/>
    </source>
</evidence>
<organism evidence="6 7">
    <name type="scientific">Siccirubricoccus soli</name>
    <dbReference type="NCBI Taxonomy" id="2899147"/>
    <lineage>
        <taxon>Bacteria</taxon>
        <taxon>Pseudomonadati</taxon>
        <taxon>Pseudomonadota</taxon>
        <taxon>Alphaproteobacteria</taxon>
        <taxon>Acetobacterales</taxon>
        <taxon>Roseomonadaceae</taxon>
        <taxon>Siccirubricoccus</taxon>
    </lineage>
</organism>
<evidence type="ECO:0000256" key="1">
    <source>
        <dbReference type="ARBA" id="ARBA00010062"/>
    </source>
</evidence>
<protein>
    <submittedName>
        <fullName evidence="6">ABC transporter substrate-binding protein</fullName>
    </submittedName>
</protein>
<feature type="chain" id="PRO_5047489894" evidence="4">
    <location>
        <begin position="17"/>
        <end position="417"/>
    </location>
</feature>
<evidence type="ECO:0000256" key="3">
    <source>
        <dbReference type="ARBA" id="ARBA00022970"/>
    </source>
</evidence>
<name>A0ABT1D5S1_9PROT</name>
<comment type="caution">
    <text evidence="6">The sequence shown here is derived from an EMBL/GenBank/DDBJ whole genome shotgun (WGS) entry which is preliminary data.</text>
</comment>
<dbReference type="Gene3D" id="3.40.50.2300">
    <property type="match status" value="2"/>
</dbReference>
<dbReference type="EMBL" id="JAFIRR010000062">
    <property type="protein sequence ID" value="MCO6416564.1"/>
    <property type="molecule type" value="Genomic_DNA"/>
</dbReference>
<keyword evidence="3" id="KW-0029">Amino-acid transport</keyword>
<evidence type="ECO:0000256" key="4">
    <source>
        <dbReference type="SAM" id="SignalP"/>
    </source>
</evidence>
<dbReference type="PANTHER" id="PTHR30483">
    <property type="entry name" value="LEUCINE-SPECIFIC-BINDING PROTEIN"/>
    <property type="match status" value="1"/>
</dbReference>
<evidence type="ECO:0000256" key="2">
    <source>
        <dbReference type="ARBA" id="ARBA00022729"/>
    </source>
</evidence>
<dbReference type="SUPFAM" id="SSF53822">
    <property type="entry name" value="Periplasmic binding protein-like I"/>
    <property type="match status" value="1"/>
</dbReference>
<dbReference type="RefSeq" id="WP_252953174.1">
    <property type="nucleotide sequence ID" value="NZ_JAFIRR010000062.1"/>
</dbReference>
<sequence length="417" mass="44085">MRLGRRSLLSSLPVLAAPGTCRAAAQTNEPLRIATIETLSGPGSGVNRLYSIGTRQGVAMLNAAGGFNGRPIEFREYDAQGTTSVAAERFRAAAADGIHIFVHGGSSAIAGQLIEDLRRHNMRNPARRMIFLNTGAEALELTGEKCNAFHFRLTTNAEIRVRALVAAMRAQGALGSRVVSINQNYSWGRDMEGAITAAAAAGGYEVVERILHDTNRIQDFSPFAARIAAARPSAVITGNWGNDLALLLRAVSAAGLRISFGTCFLDLPGSLSAAGDAAVGYYQAEVFNPIAFGAEGETMMEEYRARAGTFPSTSEVKAVLSMQFLGKALASLPPGTGPDTTRIAAALVAAQLRLPIGEMAIRAEDRQLIQPLVVSHVVKGSRYPIDGTDMGFEPVGVVPGPEAVNPVQASCRLERPA</sequence>
<accession>A0ABT1D5S1</accession>